<keyword evidence="3" id="KW-1185">Reference proteome</keyword>
<reference evidence="2 3" key="1">
    <citation type="submission" date="2015-10" db="EMBL/GenBank/DDBJ databases">
        <title>Full genome of DAOMC 229536 Phialocephala scopiformis, a fungal endophyte of spruce producing the potent anti-insectan compound rugulosin.</title>
        <authorList>
            <consortium name="DOE Joint Genome Institute"/>
            <person name="Walker A.K."/>
            <person name="Frasz S.L."/>
            <person name="Seifert K.A."/>
            <person name="Miller J.D."/>
            <person name="Mondo S.J."/>
            <person name="Labutti K."/>
            <person name="Lipzen A."/>
            <person name="Dockter R."/>
            <person name="Kennedy M."/>
            <person name="Grigoriev I.V."/>
            <person name="Spatafora J.W."/>
        </authorList>
    </citation>
    <scope>NUCLEOTIDE SEQUENCE [LARGE SCALE GENOMIC DNA]</scope>
    <source>
        <strain evidence="2 3">CBS 120377</strain>
    </source>
</reference>
<evidence type="ECO:0000313" key="3">
    <source>
        <dbReference type="Proteomes" id="UP000070700"/>
    </source>
</evidence>
<keyword evidence="1" id="KW-1133">Transmembrane helix</keyword>
<proteinExistence type="predicted"/>
<dbReference type="RefSeq" id="XP_018071761.1">
    <property type="nucleotide sequence ID" value="XM_018214884.1"/>
</dbReference>
<dbReference type="EMBL" id="KQ947414">
    <property type="protein sequence ID" value="KUJ17406.1"/>
    <property type="molecule type" value="Genomic_DNA"/>
</dbReference>
<dbReference type="Proteomes" id="UP000070700">
    <property type="component" value="Unassembled WGS sequence"/>
</dbReference>
<evidence type="ECO:0000313" key="2">
    <source>
        <dbReference type="EMBL" id="KUJ17406.1"/>
    </source>
</evidence>
<sequence>MVLHKSLLTTLLTTSICVSAFGLALALFLEDPFDVLSGTAAYAAALVVFVGTSGAGS</sequence>
<keyword evidence="1" id="KW-0812">Transmembrane</keyword>
<dbReference type="InParanoid" id="A0A194XB59"/>
<feature type="transmembrane region" description="Helical" evidence="1">
    <location>
        <begin position="7"/>
        <end position="29"/>
    </location>
</feature>
<gene>
    <name evidence="2" type="ORF">LY89DRAFT_684459</name>
</gene>
<dbReference type="KEGG" id="psco:LY89DRAFT_684459"/>
<accession>A0A194XB59</accession>
<dbReference type="AlphaFoldDB" id="A0A194XB59"/>
<dbReference type="GeneID" id="28824610"/>
<name>A0A194XB59_MOLSC</name>
<dbReference type="OrthoDB" id="3546297at2759"/>
<keyword evidence="1" id="KW-0472">Membrane</keyword>
<organism evidence="2 3">
    <name type="scientific">Mollisia scopiformis</name>
    <name type="common">Conifer needle endophyte fungus</name>
    <name type="synonym">Phialocephala scopiformis</name>
    <dbReference type="NCBI Taxonomy" id="149040"/>
    <lineage>
        <taxon>Eukaryota</taxon>
        <taxon>Fungi</taxon>
        <taxon>Dikarya</taxon>
        <taxon>Ascomycota</taxon>
        <taxon>Pezizomycotina</taxon>
        <taxon>Leotiomycetes</taxon>
        <taxon>Helotiales</taxon>
        <taxon>Mollisiaceae</taxon>
        <taxon>Mollisia</taxon>
    </lineage>
</organism>
<feature type="transmembrane region" description="Helical" evidence="1">
    <location>
        <begin position="35"/>
        <end position="55"/>
    </location>
</feature>
<protein>
    <submittedName>
        <fullName evidence="2">Uncharacterized protein</fullName>
    </submittedName>
</protein>
<evidence type="ECO:0000256" key="1">
    <source>
        <dbReference type="SAM" id="Phobius"/>
    </source>
</evidence>